<dbReference type="PROSITE" id="PS51154">
    <property type="entry name" value="MACRO"/>
    <property type="match status" value="1"/>
</dbReference>
<dbReference type="SMART" id="SM00506">
    <property type="entry name" value="A1pp"/>
    <property type="match status" value="1"/>
</dbReference>
<dbReference type="AlphaFoldDB" id="A0A397CBC3"/>
<dbReference type="VEuPathDB" id="FungiDB:H257_11567"/>
<proteinExistence type="predicted"/>
<sequence length="303" mass="33251">MSSPKKPRHVGGTSNHGRIPIPEIWHMIVRMCDLDTAFNVCLVVFSTPSLWDVATDVEVYGDLIETHFGAKRIFPPAALCPPASGVPNFRACKGFHPSDEFVEFCETYGERTLFSKVDIRQGDIGRVVDIDGTPLDCLVFPTNYTLRNAGSGAAVAVFRRAGSGLDEYVESLHFQGRESNAVVTPGFNAGVSHLIHCVGPSPHAIGSFALLYQTYLNAFEQARRRKVRCVAVASIATGALGFPLSAATKLAMRAVRDFVKTHRWDAKVVFVCWDVEVTNSMRAAKDDILDEFNDQAFQVLTVV</sequence>
<comment type="caution">
    <text evidence="2">The sequence shown here is derived from an EMBL/GenBank/DDBJ whole genome shotgun (WGS) entry which is preliminary data.</text>
</comment>
<evidence type="ECO:0000313" key="3">
    <source>
        <dbReference type="Proteomes" id="UP000265716"/>
    </source>
</evidence>
<evidence type="ECO:0000259" key="1">
    <source>
        <dbReference type="PROSITE" id="PS51154"/>
    </source>
</evidence>
<dbReference type="EMBL" id="QUTC01008920">
    <property type="protein sequence ID" value="RHY42427.1"/>
    <property type="molecule type" value="Genomic_DNA"/>
</dbReference>
<dbReference type="PANTHER" id="PTHR11106:SF27">
    <property type="entry name" value="MACRO DOMAIN-CONTAINING PROTEIN"/>
    <property type="match status" value="1"/>
</dbReference>
<evidence type="ECO:0000313" key="2">
    <source>
        <dbReference type="EMBL" id="RHY42427.1"/>
    </source>
</evidence>
<dbReference type="InterPro" id="IPR002589">
    <property type="entry name" value="Macro_dom"/>
</dbReference>
<accession>A0A397CBC3</accession>
<gene>
    <name evidence="2" type="ORF">DYB38_009584</name>
</gene>
<feature type="domain" description="Macro" evidence="1">
    <location>
        <begin position="104"/>
        <end position="289"/>
    </location>
</feature>
<dbReference type="InterPro" id="IPR043472">
    <property type="entry name" value="Macro_dom-like"/>
</dbReference>
<dbReference type="Gene3D" id="3.40.220.10">
    <property type="entry name" value="Leucine Aminopeptidase, subunit E, domain 1"/>
    <property type="match status" value="1"/>
</dbReference>
<protein>
    <recommendedName>
        <fullName evidence="1">Macro domain-containing protein</fullName>
    </recommendedName>
</protein>
<dbReference type="SUPFAM" id="SSF52949">
    <property type="entry name" value="Macro domain-like"/>
    <property type="match status" value="1"/>
</dbReference>
<dbReference type="Proteomes" id="UP000265716">
    <property type="component" value="Unassembled WGS sequence"/>
</dbReference>
<dbReference type="PANTHER" id="PTHR11106">
    <property type="entry name" value="GANGLIOSIDE INDUCED DIFFERENTIATION ASSOCIATED PROTEIN 2-RELATED"/>
    <property type="match status" value="1"/>
</dbReference>
<name>A0A397CBC3_APHAT</name>
<reference evidence="2 3" key="1">
    <citation type="submission" date="2018-08" db="EMBL/GenBank/DDBJ databases">
        <title>Aphanomyces genome sequencing and annotation.</title>
        <authorList>
            <person name="Minardi D."/>
            <person name="Oidtmann B."/>
            <person name="Van Der Giezen M."/>
            <person name="Studholme D.J."/>
        </authorList>
    </citation>
    <scope>NUCLEOTIDE SEQUENCE [LARGE SCALE GENOMIC DNA]</scope>
    <source>
        <strain evidence="2 3">SA</strain>
    </source>
</reference>
<organism evidence="2 3">
    <name type="scientific">Aphanomyces astaci</name>
    <name type="common">Crayfish plague agent</name>
    <dbReference type="NCBI Taxonomy" id="112090"/>
    <lineage>
        <taxon>Eukaryota</taxon>
        <taxon>Sar</taxon>
        <taxon>Stramenopiles</taxon>
        <taxon>Oomycota</taxon>
        <taxon>Saprolegniomycetes</taxon>
        <taxon>Saprolegniales</taxon>
        <taxon>Verrucalvaceae</taxon>
        <taxon>Aphanomyces</taxon>
    </lineage>
</organism>
<dbReference type="Pfam" id="PF01661">
    <property type="entry name" value="Macro"/>
    <property type="match status" value="1"/>
</dbReference>